<reference evidence="3 4" key="1">
    <citation type="journal article" date="2017" name="Int. J. Syst. Evol. Microbiol.">
        <title>Erythrobacter aquimixticola sp. nov., isolated from the junction between the ocean and a freshwater spring.</title>
        <authorList>
            <person name="Park S."/>
            <person name="Jung Y.T."/>
            <person name="Choi S.J."/>
            <person name="Yoon J.H."/>
        </authorList>
    </citation>
    <scope>NUCLEOTIDE SEQUENCE [LARGE SCALE GENOMIC DNA]</scope>
    <source>
        <strain evidence="3 4">JSSK-14</strain>
    </source>
</reference>
<keyword evidence="4" id="KW-1185">Reference proteome</keyword>
<dbReference type="Proteomes" id="UP000285232">
    <property type="component" value="Unassembled WGS sequence"/>
</dbReference>
<dbReference type="SMART" id="SM00245">
    <property type="entry name" value="TSPc"/>
    <property type="match status" value="1"/>
</dbReference>
<organism evidence="3 4">
    <name type="scientific">Aurantiacibacter aquimixticola</name>
    <dbReference type="NCBI Taxonomy" id="1958945"/>
    <lineage>
        <taxon>Bacteria</taxon>
        <taxon>Pseudomonadati</taxon>
        <taxon>Pseudomonadota</taxon>
        <taxon>Alphaproteobacteria</taxon>
        <taxon>Sphingomonadales</taxon>
        <taxon>Erythrobacteraceae</taxon>
        <taxon>Aurantiacibacter</taxon>
    </lineage>
</organism>
<evidence type="ECO:0000313" key="4">
    <source>
        <dbReference type="Proteomes" id="UP000285232"/>
    </source>
</evidence>
<proteinExistence type="predicted"/>
<dbReference type="Gene3D" id="3.90.226.10">
    <property type="entry name" value="2-enoyl-CoA Hydratase, Chain A, domain 1"/>
    <property type="match status" value="1"/>
</dbReference>
<dbReference type="PROSITE" id="PS51257">
    <property type="entry name" value="PROKAR_LIPOPROTEIN"/>
    <property type="match status" value="1"/>
</dbReference>
<dbReference type="EMBL" id="RAHX01000001">
    <property type="protein sequence ID" value="RJY09953.1"/>
    <property type="molecule type" value="Genomic_DNA"/>
</dbReference>
<protein>
    <submittedName>
        <fullName evidence="3">Peptidase S41</fullName>
    </submittedName>
</protein>
<feature type="signal peptide" evidence="1">
    <location>
        <begin position="1"/>
        <end position="23"/>
    </location>
</feature>
<dbReference type="GO" id="GO:0008236">
    <property type="term" value="F:serine-type peptidase activity"/>
    <property type="evidence" value="ECO:0007669"/>
    <property type="project" value="InterPro"/>
</dbReference>
<evidence type="ECO:0000256" key="1">
    <source>
        <dbReference type="SAM" id="SignalP"/>
    </source>
</evidence>
<dbReference type="InterPro" id="IPR029045">
    <property type="entry name" value="ClpP/crotonase-like_dom_sf"/>
</dbReference>
<feature type="chain" id="PRO_5019423053" evidence="1">
    <location>
        <begin position="24"/>
        <end position="475"/>
    </location>
</feature>
<dbReference type="GO" id="GO:0007165">
    <property type="term" value="P:signal transduction"/>
    <property type="evidence" value="ECO:0007669"/>
    <property type="project" value="TreeGrafter"/>
</dbReference>
<dbReference type="Pfam" id="PF03572">
    <property type="entry name" value="Peptidase_S41"/>
    <property type="match status" value="1"/>
</dbReference>
<dbReference type="InterPro" id="IPR036034">
    <property type="entry name" value="PDZ_sf"/>
</dbReference>
<dbReference type="SUPFAM" id="SSF52096">
    <property type="entry name" value="ClpP/crotonase"/>
    <property type="match status" value="1"/>
</dbReference>
<comment type="caution">
    <text evidence="3">The sequence shown here is derived from an EMBL/GenBank/DDBJ whole genome shotgun (WGS) entry which is preliminary data.</text>
</comment>
<dbReference type="Gene3D" id="3.30.750.170">
    <property type="match status" value="1"/>
</dbReference>
<dbReference type="Gene3D" id="2.30.42.10">
    <property type="match status" value="1"/>
</dbReference>
<dbReference type="InterPro" id="IPR005151">
    <property type="entry name" value="Tail-specific_protease"/>
</dbReference>
<evidence type="ECO:0000313" key="3">
    <source>
        <dbReference type="EMBL" id="RJY09953.1"/>
    </source>
</evidence>
<gene>
    <name evidence="3" type="ORF">D6201_11885</name>
</gene>
<keyword evidence="1" id="KW-0732">Signal</keyword>
<dbReference type="AlphaFoldDB" id="A0A419RW05"/>
<dbReference type="OrthoDB" id="7168509at2"/>
<feature type="domain" description="Tail specific protease" evidence="2">
    <location>
        <begin position="201"/>
        <end position="407"/>
    </location>
</feature>
<dbReference type="GO" id="GO:0006508">
    <property type="term" value="P:proteolysis"/>
    <property type="evidence" value="ECO:0007669"/>
    <property type="project" value="InterPro"/>
</dbReference>
<dbReference type="CDD" id="cd07561">
    <property type="entry name" value="Peptidase_S41_CPP_like"/>
    <property type="match status" value="1"/>
</dbReference>
<accession>A0A419RW05</accession>
<dbReference type="GO" id="GO:0004175">
    <property type="term" value="F:endopeptidase activity"/>
    <property type="evidence" value="ECO:0007669"/>
    <property type="project" value="TreeGrafter"/>
</dbReference>
<dbReference type="GO" id="GO:0030288">
    <property type="term" value="C:outer membrane-bounded periplasmic space"/>
    <property type="evidence" value="ECO:0007669"/>
    <property type="project" value="TreeGrafter"/>
</dbReference>
<dbReference type="PANTHER" id="PTHR32060:SF30">
    <property type="entry name" value="CARBOXY-TERMINAL PROCESSING PROTEASE CTPA"/>
    <property type="match status" value="1"/>
</dbReference>
<evidence type="ECO:0000259" key="2">
    <source>
        <dbReference type="SMART" id="SM00245"/>
    </source>
</evidence>
<name>A0A419RW05_9SPHN</name>
<dbReference type="PANTHER" id="PTHR32060">
    <property type="entry name" value="TAIL-SPECIFIC PROTEASE"/>
    <property type="match status" value="1"/>
</dbReference>
<dbReference type="RefSeq" id="WP_120048963.1">
    <property type="nucleotide sequence ID" value="NZ_RAHX01000001.1"/>
</dbReference>
<sequence>MRTSKTALTLACAAMLASCGGGGSSPTPQPTSGGGGSGGTAGCALADRKDFVLGVLNEWYLFPDLLDTSVNQSSFNDLQDYIDALVAPARAQEKDRFFTYVTSKTEEEEFFETGGTAGFGFRLGYDTPNRRVFVIETFEGTAALGANIDRGSELLAIGTSSSSLQTVNSLMATGGPRAVSDALGPSNAGVSRVLRVRDQDDVEREVTVSKTDYALDPVSDRYGAQIINDGGKQVGYLNLRTFSVESADPDLRAAFADFRAAGVSELIIDFRYNGGGRISIAELMGDLMGVDLSGEIFNEVAWRESKSSRNSISRFAPTSNSIRPTKIAFIGTGSTASASEMVLNGMQPWTEVALIGENTFGKPVGQSAFDLTDGDCDDRFRAVTIQLENANGNGEYFRGLAATVPNSCRANDDISFQMGDPREQMTATALDYLAGRSCTSISVGTAGTQSVIDSGVLTPRLDERTPAQHEVPGLF</sequence>